<dbReference type="SUPFAM" id="SSF140931">
    <property type="entry name" value="Fic-like"/>
    <property type="match status" value="1"/>
</dbReference>
<keyword evidence="2" id="KW-0067">ATP-binding</keyword>
<comment type="caution">
    <text evidence="5">The sequence shown here is derived from an EMBL/GenBank/DDBJ whole genome shotgun (WGS) entry which is preliminary data.</text>
</comment>
<sequence length="392" mass="43885">MLYGTPALEPVDQAVLGEIEEMRRQLKYRLAEPHRWDRQLRRQIQARAIQGSNSIEGYNASVEDIESIMSGEEPLDTPEPVAREIAGYRQAMTYIRALSRAPGFRFDLGVLNSLNFMMIGHHHGKDPGVLRPGGIYVRDSSTRQVVYEGPEAGEVPALMGALVEWLNQGDLSVSGYVRGAMAHLNLVKIHPWRDGNGRMSRALQSLVLGRDQITAPEFASIEEWLGKPEVTSAYYRMLGTVGRARWSPHDDTMLWVRFCLRAHHMQAQSVLGRLQDAAEVWALFESLTGEEGLDPRCVSALYQVFVSRRLRRGTYQADEGLSQGQAARDLRDLSAKGWLKPYGATKGRFYAPGPKVEAVKADFARKADPLLDPYLGSLELELITHSLLQRSS</sequence>
<dbReference type="RefSeq" id="WP_204027354.1">
    <property type="nucleotide sequence ID" value="NZ_BOOW01000026.1"/>
</dbReference>
<dbReference type="InterPro" id="IPR036597">
    <property type="entry name" value="Fido-like_dom_sf"/>
</dbReference>
<dbReference type="PROSITE" id="PS51459">
    <property type="entry name" value="FIDO"/>
    <property type="match status" value="1"/>
</dbReference>
<evidence type="ECO:0000259" key="4">
    <source>
        <dbReference type="PROSITE" id="PS51459"/>
    </source>
</evidence>
<dbReference type="PANTHER" id="PTHR13504:SF38">
    <property type="entry name" value="FIDO DOMAIN-CONTAINING PROTEIN"/>
    <property type="match status" value="1"/>
</dbReference>
<dbReference type="InterPro" id="IPR003812">
    <property type="entry name" value="Fido"/>
</dbReference>
<keyword evidence="6" id="KW-1185">Reference proteome</keyword>
<feature type="active site" evidence="1">
    <location>
        <position position="190"/>
    </location>
</feature>
<feature type="binding site" evidence="2">
    <location>
        <begin position="194"/>
        <end position="201"/>
    </location>
    <ligand>
        <name>ATP</name>
        <dbReference type="ChEBI" id="CHEBI:30616"/>
    </ligand>
</feature>
<gene>
    <name evidence="5" type="ORF">Ssi02_39640</name>
</gene>
<evidence type="ECO:0000256" key="2">
    <source>
        <dbReference type="PIRSR" id="PIRSR640198-2"/>
    </source>
</evidence>
<keyword evidence="2" id="KW-0547">Nucleotide-binding</keyword>
<evidence type="ECO:0000313" key="5">
    <source>
        <dbReference type="EMBL" id="GII93733.1"/>
    </source>
</evidence>
<dbReference type="GO" id="GO:0051301">
    <property type="term" value="P:cell division"/>
    <property type="evidence" value="ECO:0007669"/>
    <property type="project" value="UniProtKB-KW"/>
</dbReference>
<keyword evidence="5" id="KW-0132">Cell division</keyword>
<protein>
    <submittedName>
        <fullName evidence="5">Cell division protein Fic</fullName>
    </submittedName>
</protein>
<reference evidence="5" key="1">
    <citation type="submission" date="2021-01" db="EMBL/GenBank/DDBJ databases">
        <title>Whole genome shotgun sequence of Sinosporangium siamense NBRC 109515.</title>
        <authorList>
            <person name="Komaki H."/>
            <person name="Tamura T."/>
        </authorList>
    </citation>
    <scope>NUCLEOTIDE SEQUENCE</scope>
    <source>
        <strain evidence="5">NBRC 109515</strain>
    </source>
</reference>
<feature type="site" description="Important for autoinhibition of adenylyltransferase activity" evidence="3">
    <location>
        <position position="56"/>
    </location>
</feature>
<dbReference type="EMBL" id="BOOW01000026">
    <property type="protein sequence ID" value="GII93733.1"/>
    <property type="molecule type" value="Genomic_DNA"/>
</dbReference>
<dbReference type="AlphaFoldDB" id="A0A919RH40"/>
<keyword evidence="5" id="KW-0131">Cell cycle</keyword>
<dbReference type="Proteomes" id="UP000606172">
    <property type="component" value="Unassembled WGS sequence"/>
</dbReference>
<dbReference type="InterPro" id="IPR040198">
    <property type="entry name" value="Fido_containing"/>
</dbReference>
<evidence type="ECO:0000256" key="3">
    <source>
        <dbReference type="PIRSR" id="PIRSR640198-3"/>
    </source>
</evidence>
<feature type="domain" description="Fido" evidence="4">
    <location>
        <begin position="106"/>
        <end position="258"/>
    </location>
</feature>
<dbReference type="Pfam" id="PF02661">
    <property type="entry name" value="Fic"/>
    <property type="match status" value="1"/>
</dbReference>
<evidence type="ECO:0000256" key="1">
    <source>
        <dbReference type="PIRSR" id="PIRSR640198-1"/>
    </source>
</evidence>
<proteinExistence type="predicted"/>
<name>A0A919RH40_9ACTN</name>
<organism evidence="5 6">
    <name type="scientific">Sinosporangium siamense</name>
    <dbReference type="NCBI Taxonomy" id="1367973"/>
    <lineage>
        <taxon>Bacteria</taxon>
        <taxon>Bacillati</taxon>
        <taxon>Actinomycetota</taxon>
        <taxon>Actinomycetes</taxon>
        <taxon>Streptosporangiales</taxon>
        <taxon>Streptosporangiaceae</taxon>
        <taxon>Sinosporangium</taxon>
    </lineage>
</organism>
<accession>A0A919RH40</accession>
<dbReference type="GO" id="GO:0005524">
    <property type="term" value="F:ATP binding"/>
    <property type="evidence" value="ECO:0007669"/>
    <property type="project" value="UniProtKB-KW"/>
</dbReference>
<dbReference type="Gene3D" id="1.10.3290.10">
    <property type="entry name" value="Fido-like domain"/>
    <property type="match status" value="1"/>
</dbReference>
<dbReference type="PANTHER" id="PTHR13504">
    <property type="entry name" value="FIDO DOMAIN-CONTAINING PROTEIN DDB_G0283145"/>
    <property type="match status" value="1"/>
</dbReference>
<evidence type="ECO:0000313" key="6">
    <source>
        <dbReference type="Proteomes" id="UP000606172"/>
    </source>
</evidence>